<proteinExistence type="predicted"/>
<organism evidence="1 2">
    <name type="scientific">Romanomermis culicivorax</name>
    <name type="common">Nematode worm</name>
    <dbReference type="NCBI Taxonomy" id="13658"/>
    <lineage>
        <taxon>Eukaryota</taxon>
        <taxon>Metazoa</taxon>
        <taxon>Ecdysozoa</taxon>
        <taxon>Nematoda</taxon>
        <taxon>Enoplea</taxon>
        <taxon>Dorylaimia</taxon>
        <taxon>Mermithida</taxon>
        <taxon>Mermithoidea</taxon>
        <taxon>Mermithidae</taxon>
        <taxon>Romanomermis</taxon>
    </lineage>
</organism>
<name>A0A915HZY7_ROMCU</name>
<sequence length="65" mass="7499">MNRVTGETVQLYLIMRLLGLLRNREFYPLFKESGLSRNRDTTITRTGFFMLDDVRLPSDATATEG</sequence>
<protein>
    <submittedName>
        <fullName evidence="2">Uncharacterized protein</fullName>
    </submittedName>
</protein>
<evidence type="ECO:0000313" key="2">
    <source>
        <dbReference type="WBParaSite" id="nRc.2.0.1.t06821-RA"/>
    </source>
</evidence>
<dbReference type="AlphaFoldDB" id="A0A915HZY7"/>
<accession>A0A915HZY7</accession>
<dbReference type="WBParaSite" id="nRc.2.0.1.t06821-RA">
    <property type="protein sequence ID" value="nRc.2.0.1.t06821-RA"/>
    <property type="gene ID" value="nRc.2.0.1.g06821"/>
</dbReference>
<reference evidence="2" key="1">
    <citation type="submission" date="2022-11" db="UniProtKB">
        <authorList>
            <consortium name="WormBaseParasite"/>
        </authorList>
    </citation>
    <scope>IDENTIFICATION</scope>
</reference>
<dbReference type="Proteomes" id="UP000887565">
    <property type="component" value="Unplaced"/>
</dbReference>
<evidence type="ECO:0000313" key="1">
    <source>
        <dbReference type="Proteomes" id="UP000887565"/>
    </source>
</evidence>
<keyword evidence="1" id="KW-1185">Reference proteome</keyword>